<dbReference type="Proteomes" id="UP000199065">
    <property type="component" value="Unassembled WGS sequence"/>
</dbReference>
<evidence type="ECO:0000256" key="1">
    <source>
        <dbReference type="SAM" id="Phobius"/>
    </source>
</evidence>
<sequence length="141" mass="15180">MTSIYDDHSRPLRRGIRLGALALLMLAVLSIAAWSLAKGTPGMWGGILGSLIGGIFVLATALIVQATAKTSPTTTIAVVMGSWLVKIVVLFVIVHTLQRYSFYDRYALGVTIMLALIVVLGTETWGIMTANVTYVTPRSNK</sequence>
<name>A0A1I2SJI6_9CORY</name>
<feature type="transmembrane region" description="Helical" evidence="1">
    <location>
        <begin position="43"/>
        <end position="64"/>
    </location>
</feature>
<feature type="transmembrane region" description="Helical" evidence="1">
    <location>
        <begin position="76"/>
        <end position="94"/>
    </location>
</feature>
<evidence type="ECO:0000313" key="3">
    <source>
        <dbReference type="Proteomes" id="UP000199065"/>
    </source>
</evidence>
<keyword evidence="1" id="KW-0812">Transmembrane</keyword>
<feature type="transmembrane region" description="Helical" evidence="1">
    <location>
        <begin position="18"/>
        <end position="37"/>
    </location>
</feature>
<proteinExistence type="predicted"/>
<evidence type="ECO:0008006" key="4">
    <source>
        <dbReference type="Google" id="ProtNLM"/>
    </source>
</evidence>
<dbReference type="RefSeq" id="WP_092285332.1">
    <property type="nucleotide sequence ID" value="NZ_FOPJ01000005.1"/>
</dbReference>
<feature type="transmembrane region" description="Helical" evidence="1">
    <location>
        <begin position="106"/>
        <end position="128"/>
    </location>
</feature>
<gene>
    <name evidence="2" type="ORF">SAMN05660282_01155</name>
</gene>
<keyword evidence="1" id="KW-1133">Transmembrane helix</keyword>
<evidence type="ECO:0000313" key="2">
    <source>
        <dbReference type="EMBL" id="SFG52623.1"/>
    </source>
</evidence>
<dbReference type="AlphaFoldDB" id="A0A1I2SJI6"/>
<organism evidence="2 3">
    <name type="scientific">Corynebacterium spheniscorum</name>
    <dbReference type="NCBI Taxonomy" id="185761"/>
    <lineage>
        <taxon>Bacteria</taxon>
        <taxon>Bacillati</taxon>
        <taxon>Actinomycetota</taxon>
        <taxon>Actinomycetes</taxon>
        <taxon>Mycobacteriales</taxon>
        <taxon>Corynebacteriaceae</taxon>
        <taxon>Corynebacterium</taxon>
    </lineage>
</organism>
<dbReference type="OrthoDB" id="4775022at2"/>
<dbReference type="EMBL" id="FOPJ01000005">
    <property type="protein sequence ID" value="SFG52623.1"/>
    <property type="molecule type" value="Genomic_DNA"/>
</dbReference>
<accession>A0A1I2SJI6</accession>
<reference evidence="2 3" key="1">
    <citation type="submission" date="2016-10" db="EMBL/GenBank/DDBJ databases">
        <authorList>
            <person name="de Groot N.N."/>
        </authorList>
    </citation>
    <scope>NUCLEOTIDE SEQUENCE [LARGE SCALE GENOMIC DNA]</scope>
    <source>
        <strain>J11</strain>
        <strain evidence="3">PG 39</strain>
    </source>
</reference>
<dbReference type="STRING" id="185761.SAMN05660282_01155"/>
<protein>
    <recommendedName>
        <fullName evidence="4">ATP synthase protein I</fullName>
    </recommendedName>
</protein>
<keyword evidence="1" id="KW-0472">Membrane</keyword>
<keyword evidence="3" id="KW-1185">Reference proteome</keyword>